<dbReference type="RefSeq" id="XP_001011631.2">
    <property type="nucleotide sequence ID" value="XM_001011631.3"/>
</dbReference>
<dbReference type="Proteomes" id="UP000009168">
    <property type="component" value="Unassembled WGS sequence"/>
</dbReference>
<protein>
    <submittedName>
        <fullName evidence="5">14-3-3 family epsilon domain protein</fullName>
    </submittedName>
</protein>
<gene>
    <name evidence="5" type="ORF">TTHERM_00592720</name>
</gene>
<evidence type="ECO:0000256" key="2">
    <source>
        <dbReference type="PIRSR" id="PIRSR000868-1"/>
    </source>
</evidence>
<evidence type="ECO:0000259" key="4">
    <source>
        <dbReference type="SMART" id="SM00101"/>
    </source>
</evidence>
<name>Q232M6_TETTS</name>
<dbReference type="KEGG" id="tet:TTHERM_00592720"/>
<reference evidence="6" key="1">
    <citation type="journal article" date="2006" name="PLoS Biol.">
        <title>Macronuclear genome sequence of the ciliate Tetrahymena thermophila, a model eukaryote.</title>
        <authorList>
            <person name="Eisen J.A."/>
            <person name="Coyne R.S."/>
            <person name="Wu M."/>
            <person name="Wu D."/>
            <person name="Thiagarajan M."/>
            <person name="Wortman J.R."/>
            <person name="Badger J.H."/>
            <person name="Ren Q."/>
            <person name="Amedeo P."/>
            <person name="Jones K.M."/>
            <person name="Tallon L.J."/>
            <person name="Delcher A.L."/>
            <person name="Salzberg S.L."/>
            <person name="Silva J.C."/>
            <person name="Haas B.J."/>
            <person name="Majoros W.H."/>
            <person name="Farzad M."/>
            <person name="Carlton J.M."/>
            <person name="Smith R.K. Jr."/>
            <person name="Garg J."/>
            <person name="Pearlman R.E."/>
            <person name="Karrer K.M."/>
            <person name="Sun L."/>
            <person name="Manning G."/>
            <person name="Elde N.C."/>
            <person name="Turkewitz A.P."/>
            <person name="Asai D.J."/>
            <person name="Wilkes D.E."/>
            <person name="Wang Y."/>
            <person name="Cai H."/>
            <person name="Collins K."/>
            <person name="Stewart B.A."/>
            <person name="Lee S.R."/>
            <person name="Wilamowska K."/>
            <person name="Weinberg Z."/>
            <person name="Ruzzo W.L."/>
            <person name="Wloga D."/>
            <person name="Gaertig J."/>
            <person name="Frankel J."/>
            <person name="Tsao C.-C."/>
            <person name="Gorovsky M.A."/>
            <person name="Keeling P.J."/>
            <person name="Waller R.F."/>
            <person name="Patron N.J."/>
            <person name="Cherry J.M."/>
            <person name="Stover N.A."/>
            <person name="Krieger C.J."/>
            <person name="del Toro C."/>
            <person name="Ryder H.F."/>
            <person name="Williamson S.C."/>
            <person name="Barbeau R.A."/>
            <person name="Hamilton E.P."/>
            <person name="Orias E."/>
        </authorList>
    </citation>
    <scope>NUCLEOTIDE SEQUENCE [LARGE SCALE GENOMIC DNA]</scope>
    <source>
        <strain evidence="6">SB210</strain>
    </source>
</reference>
<dbReference type="STRING" id="312017.Q232M6"/>
<dbReference type="EMBL" id="GG662781">
    <property type="protein sequence ID" value="EAR91386.2"/>
    <property type="molecule type" value="Genomic_DNA"/>
</dbReference>
<dbReference type="AlphaFoldDB" id="Q232M6"/>
<dbReference type="SMART" id="SM00101">
    <property type="entry name" value="14_3_3"/>
    <property type="match status" value="1"/>
</dbReference>
<dbReference type="Pfam" id="PF00244">
    <property type="entry name" value="14-3-3"/>
    <property type="match status" value="1"/>
</dbReference>
<keyword evidence="6" id="KW-1185">Reference proteome</keyword>
<evidence type="ECO:0000256" key="1">
    <source>
        <dbReference type="ARBA" id="ARBA00006141"/>
    </source>
</evidence>
<feature type="site" description="Interaction with phosphoserine on interacting protein" evidence="2">
    <location>
        <position position="59"/>
    </location>
</feature>
<dbReference type="OrthoDB" id="310151at2759"/>
<dbReference type="PIRSF" id="PIRSF000868">
    <property type="entry name" value="14-3-3"/>
    <property type="match status" value="1"/>
</dbReference>
<organism evidence="5 6">
    <name type="scientific">Tetrahymena thermophila (strain SB210)</name>
    <dbReference type="NCBI Taxonomy" id="312017"/>
    <lineage>
        <taxon>Eukaryota</taxon>
        <taxon>Sar</taxon>
        <taxon>Alveolata</taxon>
        <taxon>Ciliophora</taxon>
        <taxon>Intramacronucleata</taxon>
        <taxon>Oligohymenophorea</taxon>
        <taxon>Hymenostomatida</taxon>
        <taxon>Tetrahymenina</taxon>
        <taxon>Tetrahymenidae</taxon>
        <taxon>Tetrahymena</taxon>
    </lineage>
</organism>
<dbReference type="InterPro" id="IPR023410">
    <property type="entry name" value="14-3-3_domain"/>
</dbReference>
<evidence type="ECO:0000313" key="6">
    <source>
        <dbReference type="Proteomes" id="UP000009168"/>
    </source>
</evidence>
<dbReference type="InterPro" id="IPR000308">
    <property type="entry name" value="14-3-3"/>
</dbReference>
<feature type="domain" description="14-3-3" evidence="4">
    <location>
        <begin position="6"/>
        <end position="245"/>
    </location>
</feature>
<evidence type="ECO:0000256" key="3">
    <source>
        <dbReference type="SAM" id="Coils"/>
    </source>
</evidence>
<dbReference type="eggNOG" id="KOG0841">
    <property type="taxonomic scope" value="Eukaryota"/>
</dbReference>
<comment type="similarity">
    <text evidence="1">Belongs to the 14-3-3 family.</text>
</comment>
<sequence>MADNKREEYIYMAKLSEQTERFDEMVEYTKKLVGLSRELKDEERNLLSIAYKNYVSQRRTAWRAITAYETKEKNKNTLGKYAETIRYYKKNIEEEMEKSCNEIIQILDETLIKNSNQDAKIFYLKMRGDYYRYLCEFSSPDQLETYTSEAIQSYEEANQLLDQKNARKDDALRLGIALNYSVLYYEIKDDIVKACEIARKAFQEALNDLEDLEEERYKDSTTIMQLIRDNLTVWQNELPEGQDRNK</sequence>
<dbReference type="Gene3D" id="1.20.190.20">
    <property type="entry name" value="14-3-3 domain"/>
    <property type="match status" value="1"/>
</dbReference>
<dbReference type="GeneID" id="7833469"/>
<dbReference type="PANTHER" id="PTHR18860">
    <property type="entry name" value="14-3-3 PROTEIN"/>
    <property type="match status" value="1"/>
</dbReference>
<evidence type="ECO:0000313" key="5">
    <source>
        <dbReference type="EMBL" id="EAR91386.2"/>
    </source>
</evidence>
<dbReference type="SUPFAM" id="SSF48445">
    <property type="entry name" value="14-3-3 protein"/>
    <property type="match status" value="1"/>
</dbReference>
<dbReference type="PRINTS" id="PR00305">
    <property type="entry name" value="1433ZETA"/>
</dbReference>
<feature type="coiled-coil region" evidence="3">
    <location>
        <begin position="154"/>
        <end position="215"/>
    </location>
</feature>
<keyword evidence="3" id="KW-0175">Coiled coil</keyword>
<dbReference type="InParanoid" id="Q232M6"/>
<accession>Q232M6</accession>
<dbReference type="InterPro" id="IPR036815">
    <property type="entry name" value="14-3-3_dom_sf"/>
</dbReference>
<dbReference type="HOGENOM" id="CLU_058290_0_0_1"/>
<dbReference type="CDD" id="cd08774">
    <property type="entry name" value="14-3-3"/>
    <property type="match status" value="1"/>
</dbReference>
<proteinExistence type="inferred from homology"/>
<feature type="site" description="Interaction with phosphoserine on interacting protein" evidence="2">
    <location>
        <position position="132"/>
    </location>
</feature>